<proteinExistence type="predicted"/>
<keyword evidence="1" id="KW-0012">Acyltransferase</keyword>
<name>A0ABU2JF62_9ACTN</name>
<reference evidence="2" key="1">
    <citation type="submission" date="2023-07" db="EMBL/GenBank/DDBJ databases">
        <title>30 novel species of actinomycetes from the DSMZ collection.</title>
        <authorList>
            <person name="Nouioui I."/>
        </authorList>
    </citation>
    <scope>NUCLEOTIDE SEQUENCE [LARGE SCALE GENOMIC DNA]</scope>
    <source>
        <strain evidence="2">DSM 44399</strain>
    </source>
</reference>
<protein>
    <submittedName>
        <fullName evidence="1">GNAT family N-acetyltransferase</fullName>
        <ecNumber evidence="1">2.3.1.-</ecNumber>
    </submittedName>
</protein>
<dbReference type="EC" id="2.3.1.-" evidence="1"/>
<dbReference type="SUPFAM" id="SSF55729">
    <property type="entry name" value="Acyl-CoA N-acyltransferases (Nat)"/>
    <property type="match status" value="1"/>
</dbReference>
<dbReference type="InterPro" id="IPR051554">
    <property type="entry name" value="Acetyltransferase_Eis"/>
</dbReference>
<dbReference type="PANTHER" id="PTHR37817">
    <property type="entry name" value="N-ACETYLTRANSFERASE EIS"/>
    <property type="match status" value="1"/>
</dbReference>
<accession>A0ABU2JF62</accession>
<gene>
    <name evidence="1" type="ORF">RM423_18450</name>
</gene>
<dbReference type="EMBL" id="JAVREH010000036">
    <property type="protein sequence ID" value="MDT0263368.1"/>
    <property type="molecule type" value="Genomic_DNA"/>
</dbReference>
<evidence type="ECO:0000313" key="2">
    <source>
        <dbReference type="Proteomes" id="UP001183176"/>
    </source>
</evidence>
<dbReference type="Pfam" id="PF13527">
    <property type="entry name" value="Acetyltransf_9"/>
    <property type="match status" value="1"/>
</dbReference>
<organism evidence="1 2">
    <name type="scientific">Jatrophihabitans lederbergiae</name>
    <dbReference type="NCBI Taxonomy" id="3075547"/>
    <lineage>
        <taxon>Bacteria</taxon>
        <taxon>Bacillati</taxon>
        <taxon>Actinomycetota</taxon>
        <taxon>Actinomycetes</taxon>
        <taxon>Jatrophihabitantales</taxon>
        <taxon>Jatrophihabitantaceae</taxon>
        <taxon>Jatrophihabitans</taxon>
    </lineage>
</organism>
<dbReference type="InterPro" id="IPR016181">
    <property type="entry name" value="Acyl_CoA_acyltransferase"/>
</dbReference>
<dbReference type="GO" id="GO:0016746">
    <property type="term" value="F:acyltransferase activity"/>
    <property type="evidence" value="ECO:0007669"/>
    <property type="project" value="UniProtKB-KW"/>
</dbReference>
<sequence>MEASADEVMGEHFHPQAALVDGKLVGATAMISFEITVPGERTVAMGGVTGTGVIATHRRRGLLRRMMQAMFDEALERGEPLAGLSASAGSAIGRRHAEVGNELHGAGKLICLLAEPSQRLSACCRPQCPA</sequence>
<dbReference type="RefSeq" id="WP_311424514.1">
    <property type="nucleotide sequence ID" value="NZ_JAVREH010000036.1"/>
</dbReference>
<keyword evidence="2" id="KW-1185">Reference proteome</keyword>
<evidence type="ECO:0000313" key="1">
    <source>
        <dbReference type="EMBL" id="MDT0263368.1"/>
    </source>
</evidence>
<comment type="caution">
    <text evidence="1">The sequence shown here is derived from an EMBL/GenBank/DDBJ whole genome shotgun (WGS) entry which is preliminary data.</text>
</comment>
<dbReference type="Proteomes" id="UP001183176">
    <property type="component" value="Unassembled WGS sequence"/>
</dbReference>
<dbReference type="Gene3D" id="3.40.630.30">
    <property type="match status" value="1"/>
</dbReference>
<dbReference type="PANTHER" id="PTHR37817:SF1">
    <property type="entry name" value="N-ACETYLTRANSFERASE EIS"/>
    <property type="match status" value="1"/>
</dbReference>
<keyword evidence="1" id="KW-0808">Transferase</keyword>